<evidence type="ECO:0000313" key="2">
    <source>
        <dbReference type="EMBL" id="KAF4747264.1"/>
    </source>
</evidence>
<reference evidence="2 3" key="1">
    <citation type="submission" date="2020-04" db="EMBL/GenBank/DDBJ databases">
        <title>Perkinsus olseni comparative genomics.</title>
        <authorList>
            <person name="Bogema D.R."/>
        </authorList>
    </citation>
    <scope>NUCLEOTIDE SEQUENCE [LARGE SCALE GENOMIC DNA]</scope>
    <source>
        <strain evidence="2 3">ATCC PRA-207</strain>
    </source>
</reference>
<protein>
    <submittedName>
        <fullName evidence="2">Uncharacterized protein</fullName>
    </submittedName>
</protein>
<evidence type="ECO:0000256" key="1">
    <source>
        <dbReference type="SAM" id="Phobius"/>
    </source>
</evidence>
<keyword evidence="1" id="KW-0472">Membrane</keyword>
<feature type="transmembrane region" description="Helical" evidence="1">
    <location>
        <begin position="43"/>
        <end position="69"/>
    </location>
</feature>
<feature type="non-terminal residue" evidence="2">
    <location>
        <position position="160"/>
    </location>
</feature>
<keyword evidence="3" id="KW-1185">Reference proteome</keyword>
<keyword evidence="1" id="KW-1133">Transmembrane helix</keyword>
<dbReference type="AlphaFoldDB" id="A0A7J6TPJ8"/>
<name>A0A7J6TPJ8_PEROL</name>
<evidence type="ECO:0000313" key="3">
    <source>
        <dbReference type="Proteomes" id="UP000553632"/>
    </source>
</evidence>
<proteinExistence type="predicted"/>
<accession>A0A7J6TPJ8</accession>
<dbReference type="Proteomes" id="UP000553632">
    <property type="component" value="Unassembled WGS sequence"/>
</dbReference>
<gene>
    <name evidence="2" type="ORF">FOZ63_004651</name>
</gene>
<organism evidence="2 3">
    <name type="scientific">Perkinsus olseni</name>
    <name type="common">Perkinsus atlanticus</name>
    <dbReference type="NCBI Taxonomy" id="32597"/>
    <lineage>
        <taxon>Eukaryota</taxon>
        <taxon>Sar</taxon>
        <taxon>Alveolata</taxon>
        <taxon>Perkinsozoa</taxon>
        <taxon>Perkinsea</taxon>
        <taxon>Perkinsida</taxon>
        <taxon>Perkinsidae</taxon>
        <taxon>Perkinsus</taxon>
    </lineage>
</organism>
<comment type="caution">
    <text evidence="2">The sequence shown here is derived from an EMBL/GenBank/DDBJ whole genome shotgun (WGS) entry which is preliminary data.</text>
</comment>
<keyword evidence="1" id="KW-0812">Transmembrane</keyword>
<dbReference type="EMBL" id="JABANO010009204">
    <property type="protein sequence ID" value="KAF4747264.1"/>
    <property type="molecule type" value="Genomic_DNA"/>
</dbReference>
<sequence>MPTKHSVCIDIEDPGEHFLSWLGSYEGSKKVDSRRGVVRQGSVILRSALFGILLVVNITIGSSLVWMPYTLKLYQARTLSLTVESLEIIGPFDCILFELRRERFCMHGLSVLSVTYDGWEPVIVTGAHGNVASLVGDLESATLSFPKFRVAPGMRGTMTL</sequence>